<proteinExistence type="inferred from homology"/>
<protein>
    <recommendedName>
        <fullName evidence="3">Alpha-tubulin N-acetyltransferase</fullName>
        <shortName evidence="3">Alpha-TAT</shortName>
        <shortName evidence="3">TAT</shortName>
        <ecNumber evidence="3">2.3.1.108</ecNumber>
    </recommendedName>
    <alternativeName>
        <fullName evidence="3">Acetyltransferase mec-17 homolog</fullName>
    </alternativeName>
</protein>
<evidence type="ECO:0000313" key="7">
    <source>
        <dbReference type="EMBL" id="OAE22144.1"/>
    </source>
</evidence>
<dbReference type="PROSITE" id="PS51730">
    <property type="entry name" value="GNAT_ATAT"/>
    <property type="match status" value="1"/>
</dbReference>
<feature type="region of interest" description="Disordered" evidence="4">
    <location>
        <begin position="206"/>
        <end position="364"/>
    </location>
</feature>
<feature type="binding site" evidence="3">
    <location>
        <begin position="155"/>
        <end position="164"/>
    </location>
    <ligand>
        <name>acetyl-CoA</name>
        <dbReference type="ChEBI" id="CHEBI:57288"/>
    </ligand>
</feature>
<dbReference type="GO" id="GO:0070507">
    <property type="term" value="P:regulation of microtubule cytoskeleton organization"/>
    <property type="evidence" value="ECO:0007669"/>
    <property type="project" value="UniProtKB-UniRule"/>
</dbReference>
<evidence type="ECO:0000256" key="1">
    <source>
        <dbReference type="ARBA" id="ARBA00022679"/>
    </source>
</evidence>
<accession>A0A176VMI3</accession>
<feature type="domain" description="N-acetyltransferase" evidence="5">
    <location>
        <begin position="1"/>
        <end position="185"/>
    </location>
</feature>
<evidence type="ECO:0000313" key="9">
    <source>
        <dbReference type="Proteomes" id="UP001162541"/>
    </source>
</evidence>
<comment type="catalytic activity">
    <reaction evidence="3">
        <text>L-lysyl-[alpha-tubulin] + acetyl-CoA = N(6)-acetyl-L-lysyl-[alpha-tubulin] + CoA + H(+)</text>
        <dbReference type="Rhea" id="RHEA:15277"/>
        <dbReference type="Rhea" id="RHEA-COMP:11278"/>
        <dbReference type="Rhea" id="RHEA-COMP:11279"/>
        <dbReference type="ChEBI" id="CHEBI:15378"/>
        <dbReference type="ChEBI" id="CHEBI:29969"/>
        <dbReference type="ChEBI" id="CHEBI:57287"/>
        <dbReference type="ChEBI" id="CHEBI:57288"/>
        <dbReference type="ChEBI" id="CHEBI:61930"/>
        <dbReference type="EC" id="2.3.1.108"/>
    </reaction>
</comment>
<comment type="function">
    <text evidence="3">Specifically acetylates 'Lys-40' in alpha-tubulin on the lumenal side of microtubules. Promotes microtubule destabilization and accelerates microtubule dynamics; this activity may be independent of acetylation activity. Acetylates alpha-tubulin with a slow enzymatic rate, due to a catalytic site that is not optimized for acetyl transfer. Enters the microtubule through each end and diffuses quickly throughout the lumen of microtubules. Acetylates only long/old microtubules because of its slow acetylation rate since it does not have time to act on dynamically unstable microtubules before the enzyme is released.</text>
</comment>
<keyword evidence="8" id="KW-1185">Reference proteome</keyword>
<dbReference type="GO" id="GO:0005874">
    <property type="term" value="C:microtubule"/>
    <property type="evidence" value="ECO:0007669"/>
    <property type="project" value="InterPro"/>
</dbReference>
<dbReference type="AlphaFoldDB" id="A0A176VMI3"/>
<reference evidence="6" key="2">
    <citation type="journal article" date="2019" name="Curr. Biol.">
        <title>Chromatin organization in early land plants reveals an ancestral association between H3K27me3, transposons, and constitutive heterochromatin.</title>
        <authorList>
            <person name="Montgomery S.A."/>
            <person name="Tanizawa Y."/>
            <person name="Galik B."/>
            <person name="Wang N."/>
            <person name="Ito T."/>
            <person name="Mochizuki T."/>
            <person name="Akimcheva S."/>
            <person name="Bowman J."/>
            <person name="Cognat V."/>
            <person name="Drouard L."/>
            <person name="Ekker H."/>
            <person name="Houng S."/>
            <person name="Kohchi T."/>
            <person name="Lin S."/>
            <person name="Liu L.D."/>
            <person name="Nakamura Y."/>
            <person name="Valeeva L.R."/>
            <person name="Shakirov E.V."/>
            <person name="Shippen D.E."/>
            <person name="Wei W."/>
            <person name="Yagura M."/>
            <person name="Yamaoka S."/>
            <person name="Yamato K.T."/>
            <person name="Liu C."/>
            <person name="Berger F."/>
        </authorList>
    </citation>
    <scope>NUCLEOTIDE SEQUENCE [LARGE SCALE GENOMIC DNA]</scope>
    <source>
        <strain evidence="6">Tak-1</strain>
    </source>
</reference>
<evidence type="ECO:0000256" key="4">
    <source>
        <dbReference type="SAM" id="MobiDB-lite"/>
    </source>
</evidence>
<dbReference type="InterPro" id="IPR038746">
    <property type="entry name" value="Atat"/>
</dbReference>
<evidence type="ECO:0000313" key="8">
    <source>
        <dbReference type="Proteomes" id="UP000077202"/>
    </source>
</evidence>
<dbReference type="InterPro" id="IPR007965">
    <property type="entry name" value="GNAT_ATAT"/>
</dbReference>
<feature type="binding site" evidence="3">
    <location>
        <begin position="119"/>
        <end position="132"/>
    </location>
    <ligand>
        <name>acetyl-CoA</name>
        <dbReference type="ChEBI" id="CHEBI:57288"/>
    </ligand>
</feature>
<gene>
    <name evidence="7" type="ORF">AXG93_1175s1550</name>
    <name evidence="6" type="ORF">Mp_6g08190</name>
</gene>
<dbReference type="EC" id="2.3.1.108" evidence="3"/>
<evidence type="ECO:0000256" key="2">
    <source>
        <dbReference type="ARBA" id="ARBA00023315"/>
    </source>
</evidence>
<dbReference type="EMBL" id="LVLJ01003272">
    <property type="protein sequence ID" value="OAE22144.1"/>
    <property type="molecule type" value="Genomic_DNA"/>
</dbReference>
<dbReference type="Proteomes" id="UP000077202">
    <property type="component" value="Unassembled WGS sequence"/>
</dbReference>
<keyword evidence="2 3" id="KW-0012">Acyltransferase</keyword>
<dbReference type="HAMAP" id="MF_03130">
    <property type="entry name" value="mec17"/>
    <property type="match status" value="1"/>
</dbReference>
<sequence>MEVACSVQSLRSVRNIHRISVWNAAQLALLSFREQEDMRNIIDGMGRLSAQAQHLRTPITDYGRLKAGSHTLYLCTTGVQGKPELVLAKGMLKVGRKNLFIRKDNGQLVEMSPLCVLDFYVHESCQRMGLGHELFETMLSKEKASARELGYDRPSSKFHSFLEKYYHLTEFLPQANQYVVFKDYFNVDQTNSNGACALDERGRSPGTGFLESSGKKDKVLHGRRATVSESSNSDAEFCPARKSERDVKGSHDVGVADPCTVQQQPPSGRRQSRHHMANLPVVNKVPCHSNSVDTQRHVPSLSSSTAANDRDSSGVRKHAAAAGEYKPSIHGRRSTLSGPSKSTDARKASEKAYARYPSPPCLPKTLENEPKDDSCCNPYKFPRTESTRSRIFHEDCFVQIARPAAPPLKCPFWTEDAPAFRTKNSDTIDKINLLASAPVSFENTRSCYHAGMKGYGAAEAMGWSSSLIK</sequence>
<name>A0A176VMI3_MARPO</name>
<feature type="compositionally biased region" description="Basic and acidic residues" evidence="4">
    <location>
        <begin position="343"/>
        <end position="353"/>
    </location>
</feature>
<dbReference type="Pfam" id="PF05301">
    <property type="entry name" value="Acetyltransf_16"/>
    <property type="match status" value="1"/>
</dbReference>
<evidence type="ECO:0000313" key="6">
    <source>
        <dbReference type="EMBL" id="BBN14013.1"/>
    </source>
</evidence>
<organism evidence="7 8">
    <name type="scientific">Marchantia polymorpha subsp. ruderalis</name>
    <dbReference type="NCBI Taxonomy" id="1480154"/>
    <lineage>
        <taxon>Eukaryota</taxon>
        <taxon>Viridiplantae</taxon>
        <taxon>Streptophyta</taxon>
        <taxon>Embryophyta</taxon>
        <taxon>Marchantiophyta</taxon>
        <taxon>Marchantiopsida</taxon>
        <taxon>Marchantiidae</taxon>
        <taxon>Marchantiales</taxon>
        <taxon>Marchantiaceae</taxon>
        <taxon>Marchantia</taxon>
    </lineage>
</organism>
<reference evidence="9" key="3">
    <citation type="journal article" date="2020" name="Curr. Biol.">
        <title>Chromatin organization in early land plants reveals an ancestral association between H3K27me3, transposons, and constitutive heterochromatin.</title>
        <authorList>
            <person name="Montgomery S.A."/>
            <person name="Tanizawa Y."/>
            <person name="Galik B."/>
            <person name="Wang N."/>
            <person name="Ito T."/>
            <person name="Mochizuki T."/>
            <person name="Akimcheva S."/>
            <person name="Bowman J.L."/>
            <person name="Cognat V."/>
            <person name="Marechal-Drouard L."/>
            <person name="Ekker H."/>
            <person name="Hong S.F."/>
            <person name="Kohchi T."/>
            <person name="Lin S.S."/>
            <person name="Liu L.D."/>
            <person name="Nakamura Y."/>
            <person name="Valeeva L.R."/>
            <person name="Shakirov E.V."/>
            <person name="Shippen D.E."/>
            <person name="Wei W.L."/>
            <person name="Yagura M."/>
            <person name="Yamaoka S."/>
            <person name="Yamato K.T."/>
            <person name="Liu C."/>
            <person name="Berger F."/>
        </authorList>
    </citation>
    <scope>NUCLEOTIDE SEQUENCE [LARGE SCALE GENOMIC DNA]</scope>
    <source>
        <strain evidence="9">Tak-1</strain>
    </source>
</reference>
<reference evidence="7 8" key="1">
    <citation type="submission" date="2016-03" db="EMBL/GenBank/DDBJ databases">
        <title>Mechanisms controlling the formation of the plant cell surface in tip-growing cells are functionally conserved among land plants.</title>
        <authorList>
            <person name="Honkanen S."/>
            <person name="Jones V.A."/>
            <person name="Morieri G."/>
            <person name="Champion C."/>
            <person name="Hetherington A.J."/>
            <person name="Kelly S."/>
            <person name="Saint-Marcoux D."/>
            <person name="Proust H."/>
            <person name="Prescott H."/>
            <person name="Dolan L."/>
        </authorList>
    </citation>
    <scope>NUCLEOTIDE SEQUENCE [LARGE SCALE GENOMIC DNA]</scope>
    <source>
        <strain evidence="8">cv. Tak-1 and cv. Tak-2</strain>
        <tissue evidence="7">Whole gametophyte</tissue>
    </source>
</reference>
<feature type="site" description="Crucial for catalytic activity" evidence="3">
    <location>
        <position position="53"/>
    </location>
</feature>
<evidence type="ECO:0000259" key="5">
    <source>
        <dbReference type="PROSITE" id="PS51730"/>
    </source>
</evidence>
<dbReference type="PANTHER" id="PTHR12327:SF0">
    <property type="entry name" value="ALPHA-TUBULIN N-ACETYLTRANSFERASE 1"/>
    <property type="match status" value="1"/>
</dbReference>
<dbReference type="Proteomes" id="UP001162541">
    <property type="component" value="Chromosome 6"/>
</dbReference>
<evidence type="ECO:0000256" key="3">
    <source>
        <dbReference type="HAMAP-Rule" id="MF_03130"/>
    </source>
</evidence>
<dbReference type="EMBL" id="AP019871">
    <property type="protein sequence ID" value="BBN14013.1"/>
    <property type="molecule type" value="Genomic_DNA"/>
</dbReference>
<dbReference type="Gene3D" id="3.40.630.30">
    <property type="match status" value="1"/>
</dbReference>
<dbReference type="GO" id="GO:0019799">
    <property type="term" value="F:tubulin N-acetyltransferase activity"/>
    <property type="evidence" value="ECO:0007669"/>
    <property type="project" value="UniProtKB-UniRule"/>
</dbReference>
<dbReference type="PANTHER" id="PTHR12327">
    <property type="entry name" value="ALPHA-TUBULIN N-ACETYLTRANSFERASE 1"/>
    <property type="match status" value="1"/>
</dbReference>
<comment type="similarity">
    <text evidence="3">Belongs to the acetyltransferase ATAT1 family.</text>
</comment>
<dbReference type="CDD" id="cd04301">
    <property type="entry name" value="NAT_SF"/>
    <property type="match status" value="1"/>
</dbReference>
<feature type="compositionally biased region" description="Basic and acidic residues" evidence="4">
    <location>
        <begin position="239"/>
        <end position="251"/>
    </location>
</feature>
<keyword evidence="1 3" id="KW-0808">Transferase</keyword>